<feature type="transmembrane region" description="Helical" evidence="7">
    <location>
        <begin position="361"/>
        <end position="382"/>
    </location>
</feature>
<dbReference type="Gene3D" id="1.10.3430.10">
    <property type="entry name" value="Ammonium transporter AmtB like domains"/>
    <property type="match status" value="1"/>
</dbReference>
<feature type="transmembrane region" description="Helical" evidence="7">
    <location>
        <begin position="307"/>
        <end position="325"/>
    </location>
</feature>
<sequence>MENGNGYKDSDSVTQRRNGQRVDIYSNGATKEQESSFQGNGVFVHDGETRIGMKGQQVQQEKDPRMATALQKHQFTILVLLFQILFFVIFGLFAKYDTAAMPNKDGVDDPIPVAKMYSMFQDTHVMIYIGFGFLMTFLRRYGFSALSINMLLAAFTIEYAVIVRGFMGHEFQKHGYFTIGLEQILTSDFAAAVVLISMGAMLGKLSPVQYIVMTIFEIPVALGAEHFVVHTLKINDVGGSIVVHAFGAYFGLACSKAFGRKEQRGHPNEGSNYHSDTFAMIGAIFLWVFWPSFNAAVAEPADAKHRAVLNTVLSLASCTVATFIVSQATDHHKKFEMVHVANSTLAGGVAIGTVANVCLSPLHAIIVGFIAGCVSVIGYRYITPVLSEKLGMHDTCGVHNLHGMPAVIAAFASVAMALYYNPEDYGKSLGTIYAGMKTEENKDGFDQTGQAVHQLAGLGVVLLAAIISGFITGFILKLKVWNQVREKEFYADADYFETPSDYDFTSRITSCIDHVDINERTPLHKEA</sequence>
<evidence type="ECO:0000259" key="8">
    <source>
        <dbReference type="Pfam" id="PF00909"/>
    </source>
</evidence>
<feature type="region of interest" description="Disordered" evidence="6">
    <location>
        <begin position="1"/>
        <end position="22"/>
    </location>
</feature>
<dbReference type="InterPro" id="IPR029020">
    <property type="entry name" value="Ammonium/urea_transptr"/>
</dbReference>
<dbReference type="WBParaSite" id="MBELARI_LOCUS9761">
    <property type="protein sequence ID" value="MBELARI_LOCUS9761"/>
    <property type="gene ID" value="MBELARI_LOCUS9761"/>
</dbReference>
<evidence type="ECO:0000256" key="6">
    <source>
        <dbReference type="SAM" id="MobiDB-lite"/>
    </source>
</evidence>
<protein>
    <submittedName>
        <fullName evidence="10">Ammonium transporter AmtB-like domain-containing protein</fullName>
    </submittedName>
</protein>
<keyword evidence="3 7" id="KW-0812">Transmembrane</keyword>
<dbReference type="Pfam" id="PF00909">
    <property type="entry name" value="Ammonium_transp"/>
    <property type="match status" value="1"/>
</dbReference>
<comment type="subcellular location">
    <subcellularLocation>
        <location evidence="1">Membrane</location>
        <topology evidence="1">Multi-pass membrane protein</topology>
    </subcellularLocation>
</comment>
<accession>A0AAF3FUY9</accession>
<dbReference type="GO" id="GO:0097272">
    <property type="term" value="P:ammonium homeostasis"/>
    <property type="evidence" value="ECO:0007669"/>
    <property type="project" value="TreeGrafter"/>
</dbReference>
<feature type="transmembrane region" description="Helical" evidence="7">
    <location>
        <begin position="210"/>
        <end position="229"/>
    </location>
</feature>
<reference evidence="10" key="1">
    <citation type="submission" date="2024-02" db="UniProtKB">
        <authorList>
            <consortium name="WormBaseParasite"/>
        </authorList>
    </citation>
    <scope>IDENTIFICATION</scope>
</reference>
<dbReference type="SUPFAM" id="SSF111352">
    <property type="entry name" value="Ammonium transporter"/>
    <property type="match status" value="1"/>
</dbReference>
<keyword evidence="9" id="KW-1185">Reference proteome</keyword>
<comment type="similarity">
    <text evidence="2">Belongs to the ammonium transporter (TC 2.A.49) family. Rh subfamily.</text>
</comment>
<dbReference type="GO" id="GO:0008519">
    <property type="term" value="F:ammonium channel activity"/>
    <property type="evidence" value="ECO:0007669"/>
    <property type="project" value="InterPro"/>
</dbReference>
<evidence type="ECO:0000256" key="4">
    <source>
        <dbReference type="ARBA" id="ARBA00022989"/>
    </source>
</evidence>
<feature type="transmembrane region" description="Helical" evidence="7">
    <location>
        <begin position="145"/>
        <end position="163"/>
    </location>
</feature>
<evidence type="ECO:0000313" key="9">
    <source>
        <dbReference type="Proteomes" id="UP000887575"/>
    </source>
</evidence>
<feature type="transmembrane region" description="Helical" evidence="7">
    <location>
        <begin position="455"/>
        <end position="476"/>
    </location>
</feature>
<evidence type="ECO:0000256" key="2">
    <source>
        <dbReference type="ARBA" id="ARBA00011036"/>
    </source>
</evidence>
<dbReference type="GO" id="GO:0005886">
    <property type="term" value="C:plasma membrane"/>
    <property type="evidence" value="ECO:0007669"/>
    <property type="project" value="InterPro"/>
</dbReference>
<evidence type="ECO:0000313" key="10">
    <source>
        <dbReference type="WBParaSite" id="MBELARI_LOCUS9761"/>
    </source>
</evidence>
<evidence type="ECO:0000256" key="1">
    <source>
        <dbReference type="ARBA" id="ARBA00004141"/>
    </source>
</evidence>
<feature type="transmembrane region" description="Helical" evidence="7">
    <location>
        <begin position="241"/>
        <end position="258"/>
    </location>
</feature>
<feature type="transmembrane region" description="Helical" evidence="7">
    <location>
        <begin position="278"/>
        <end position="295"/>
    </location>
</feature>
<feature type="transmembrane region" description="Helical" evidence="7">
    <location>
        <begin position="75"/>
        <end position="96"/>
    </location>
</feature>
<dbReference type="PRINTS" id="PR00342">
    <property type="entry name" value="RHESUSRHD"/>
</dbReference>
<organism evidence="9 10">
    <name type="scientific">Mesorhabditis belari</name>
    <dbReference type="NCBI Taxonomy" id="2138241"/>
    <lineage>
        <taxon>Eukaryota</taxon>
        <taxon>Metazoa</taxon>
        <taxon>Ecdysozoa</taxon>
        <taxon>Nematoda</taxon>
        <taxon>Chromadorea</taxon>
        <taxon>Rhabditida</taxon>
        <taxon>Rhabditina</taxon>
        <taxon>Rhabditomorpha</taxon>
        <taxon>Rhabditoidea</taxon>
        <taxon>Rhabditidae</taxon>
        <taxon>Mesorhabditinae</taxon>
        <taxon>Mesorhabditis</taxon>
    </lineage>
</organism>
<evidence type="ECO:0000256" key="3">
    <source>
        <dbReference type="ARBA" id="ARBA00022692"/>
    </source>
</evidence>
<feature type="transmembrane region" description="Helical" evidence="7">
    <location>
        <begin position="403"/>
        <end position="420"/>
    </location>
</feature>
<keyword evidence="4 7" id="KW-1133">Transmembrane helix</keyword>
<dbReference type="PANTHER" id="PTHR11730">
    <property type="entry name" value="AMMONIUM TRANSPORTER"/>
    <property type="match status" value="1"/>
</dbReference>
<proteinExistence type="inferred from homology"/>
<dbReference type="AlphaFoldDB" id="A0AAF3FUY9"/>
<dbReference type="PANTHER" id="PTHR11730:SF60">
    <property type="entry name" value="RH50, ISOFORM D"/>
    <property type="match status" value="1"/>
</dbReference>
<dbReference type="InterPro" id="IPR002229">
    <property type="entry name" value="RhesusRHD"/>
</dbReference>
<name>A0AAF3FUY9_9BILA</name>
<dbReference type="InterPro" id="IPR024041">
    <property type="entry name" value="NH4_transpt_AmtB-like_dom"/>
</dbReference>
<dbReference type="FunFam" id="1.10.3430.10:FF:000012">
    <property type="entry name" value="Rh type C glycoprotein"/>
    <property type="match status" value="1"/>
</dbReference>
<feature type="transmembrane region" description="Helical" evidence="7">
    <location>
        <begin position="183"/>
        <end position="203"/>
    </location>
</feature>
<feature type="domain" description="Ammonium transporter AmtB-like" evidence="8">
    <location>
        <begin position="100"/>
        <end position="483"/>
    </location>
</feature>
<dbReference type="Proteomes" id="UP000887575">
    <property type="component" value="Unassembled WGS sequence"/>
</dbReference>
<keyword evidence="5 7" id="KW-0472">Membrane</keyword>
<evidence type="ECO:0000256" key="5">
    <source>
        <dbReference type="ARBA" id="ARBA00023136"/>
    </source>
</evidence>
<evidence type="ECO:0000256" key="7">
    <source>
        <dbReference type="SAM" id="Phobius"/>
    </source>
</evidence>